<keyword evidence="8" id="KW-1185">Reference proteome</keyword>
<dbReference type="InterPro" id="IPR006026">
    <property type="entry name" value="Peptidase_Metallo"/>
</dbReference>
<evidence type="ECO:0000256" key="4">
    <source>
        <dbReference type="ARBA" id="ARBA00022525"/>
    </source>
</evidence>
<evidence type="ECO:0000256" key="1">
    <source>
        <dbReference type="ARBA" id="ARBA00001913"/>
    </source>
</evidence>
<comment type="caution">
    <text evidence="7">The sequence shown here is derived from an EMBL/GenBank/DDBJ whole genome shotgun (WGS) entry which is preliminary data.</text>
</comment>
<dbReference type="InterPro" id="IPR011049">
    <property type="entry name" value="Serralysin-like_metalloprot_C"/>
</dbReference>
<dbReference type="Pfam" id="PF08548">
    <property type="entry name" value="Peptidase_M10_C"/>
    <property type="match status" value="1"/>
</dbReference>
<dbReference type="Gene3D" id="2.60.120.380">
    <property type="match status" value="1"/>
</dbReference>
<evidence type="ECO:0000256" key="3">
    <source>
        <dbReference type="ARBA" id="ARBA00009490"/>
    </source>
</evidence>
<evidence type="ECO:0000259" key="6">
    <source>
        <dbReference type="SMART" id="SM00235"/>
    </source>
</evidence>
<dbReference type="SMART" id="SM00235">
    <property type="entry name" value="ZnMc"/>
    <property type="match status" value="1"/>
</dbReference>
<evidence type="ECO:0000256" key="2">
    <source>
        <dbReference type="ARBA" id="ARBA00004613"/>
    </source>
</evidence>
<dbReference type="GO" id="GO:0006508">
    <property type="term" value="P:proteolysis"/>
    <property type="evidence" value="ECO:0007669"/>
    <property type="project" value="InterPro"/>
</dbReference>
<evidence type="ECO:0000256" key="5">
    <source>
        <dbReference type="ARBA" id="ARBA00022737"/>
    </source>
</evidence>
<dbReference type="Proteomes" id="UP000638981">
    <property type="component" value="Unassembled WGS sequence"/>
</dbReference>
<dbReference type="GO" id="GO:0008237">
    <property type="term" value="F:metallopeptidase activity"/>
    <property type="evidence" value="ECO:0007669"/>
    <property type="project" value="InterPro"/>
</dbReference>
<dbReference type="RefSeq" id="WP_189412239.1">
    <property type="nucleotide sequence ID" value="NZ_BMYJ01000008.1"/>
</dbReference>
<dbReference type="EMBL" id="BMYJ01000008">
    <property type="protein sequence ID" value="GHC61702.1"/>
    <property type="molecule type" value="Genomic_DNA"/>
</dbReference>
<accession>A0A918TSM8</accession>
<dbReference type="AlphaFoldDB" id="A0A918TSM8"/>
<dbReference type="InterPro" id="IPR024079">
    <property type="entry name" value="MetalloPept_cat_dom_sf"/>
</dbReference>
<dbReference type="GO" id="GO:0008270">
    <property type="term" value="F:zinc ion binding"/>
    <property type="evidence" value="ECO:0007669"/>
    <property type="project" value="InterPro"/>
</dbReference>
<comment type="cofactor">
    <cofactor evidence="1">
        <name>Ca(2+)</name>
        <dbReference type="ChEBI" id="CHEBI:29108"/>
    </cofactor>
</comment>
<dbReference type="InterPro" id="IPR007280">
    <property type="entry name" value="Peptidase_C_arc/bac"/>
</dbReference>
<dbReference type="PROSITE" id="PS00330">
    <property type="entry name" value="HEMOLYSIN_CALCIUM"/>
    <property type="match status" value="2"/>
</dbReference>
<dbReference type="PRINTS" id="PR00313">
    <property type="entry name" value="CABNDNGRPT"/>
</dbReference>
<proteinExistence type="inferred from homology"/>
<dbReference type="Pfam" id="PF00353">
    <property type="entry name" value="HemolysinCabind"/>
    <property type="match status" value="2"/>
</dbReference>
<organism evidence="7 8">
    <name type="scientific">Neogemmobacter tilapiae</name>
    <dbReference type="NCBI Taxonomy" id="875041"/>
    <lineage>
        <taxon>Bacteria</taxon>
        <taxon>Pseudomonadati</taxon>
        <taxon>Pseudomonadota</taxon>
        <taxon>Alphaproteobacteria</taxon>
        <taxon>Rhodobacterales</taxon>
        <taxon>Paracoccaceae</taxon>
        <taxon>Neogemmobacter</taxon>
    </lineage>
</organism>
<protein>
    <recommendedName>
        <fullName evidence="6">Peptidase metallopeptidase domain-containing protein</fullName>
    </recommendedName>
</protein>
<reference evidence="7" key="1">
    <citation type="journal article" date="2014" name="Int. J. Syst. Evol. Microbiol.">
        <title>Complete genome sequence of Corynebacterium casei LMG S-19264T (=DSM 44701T), isolated from a smear-ripened cheese.</title>
        <authorList>
            <consortium name="US DOE Joint Genome Institute (JGI-PGF)"/>
            <person name="Walter F."/>
            <person name="Albersmeier A."/>
            <person name="Kalinowski J."/>
            <person name="Ruckert C."/>
        </authorList>
    </citation>
    <scope>NUCLEOTIDE SEQUENCE</scope>
    <source>
        <strain evidence="7">KCTC 23310</strain>
    </source>
</reference>
<evidence type="ECO:0000313" key="7">
    <source>
        <dbReference type="EMBL" id="GHC61702.1"/>
    </source>
</evidence>
<evidence type="ECO:0000313" key="8">
    <source>
        <dbReference type="Proteomes" id="UP000638981"/>
    </source>
</evidence>
<dbReference type="InterPro" id="IPR050557">
    <property type="entry name" value="RTX_toxin/Mannuronan_C5-epim"/>
</dbReference>
<feature type="domain" description="Peptidase metallopeptidase" evidence="6">
    <location>
        <begin position="142"/>
        <end position="303"/>
    </location>
</feature>
<sequence>MQSSASRVNENVDAPSNSSSNYAIRLNQTVQAEIASSRDQDWFSVELKAGQTYTFAMVGTGAEMLQGSTLTLIGKDGRTTLAANDSGLPNGHALITFTAKESGTYYLSAKGSDGLRGEYGISATEGRKAKMDADMLAGLLQQAGSWSDTRGEGTVVTVGFRQSSNDDEFKNFSRFTDQQKKIAIKLLKGVEEFTGLKFKIVNAQGYTNDASILFGNYSEKDGLGGFGYYPGEEDGDHRAGDIWINKAGSDGLDFIQMHELAHALGLSHPGHYDATNGNRITYNNSAQITQDSYTETVMSYFDGSATGDKLGKILTMRPSDMLALQLMYGANMETRTGNDTYGFHSNLKGIYSFTAKSQATLVIWDAGGRDRLDLSGFRQNQMITLEDGGLSNVAGFRQNLGIAHGAFIEEAIGGWGDDRMFGNDRANLLDGRAGHDRLFGGAGNDRLIGGAGNDILKGGSGDDRLLAGPGVDRLFGGGEADTFVITRGVDRAIIGDFQDGQDQIDLSSLNISFAHVLKNAEQDGKNTVLHLAGDVTVELLGVAKLDLDRDDFIF</sequence>
<dbReference type="Gene3D" id="2.150.10.10">
    <property type="entry name" value="Serralysin-like metalloprotease, C-terminal"/>
    <property type="match status" value="2"/>
</dbReference>
<dbReference type="SUPFAM" id="SSF51120">
    <property type="entry name" value="beta-Roll"/>
    <property type="match status" value="2"/>
</dbReference>
<comment type="similarity">
    <text evidence="3">Belongs to the peptidase M10B family.</text>
</comment>
<dbReference type="SUPFAM" id="SSF55486">
    <property type="entry name" value="Metalloproteases ('zincins'), catalytic domain"/>
    <property type="match status" value="1"/>
</dbReference>
<dbReference type="PANTHER" id="PTHR38340:SF1">
    <property type="entry name" value="S-LAYER PROTEIN"/>
    <property type="match status" value="1"/>
</dbReference>
<dbReference type="InterPro" id="IPR018511">
    <property type="entry name" value="Hemolysin-typ_Ca-bd_CS"/>
</dbReference>
<dbReference type="InterPro" id="IPR013858">
    <property type="entry name" value="Peptidase_M10B_C"/>
</dbReference>
<dbReference type="PANTHER" id="PTHR38340">
    <property type="entry name" value="S-LAYER PROTEIN"/>
    <property type="match status" value="1"/>
</dbReference>
<gene>
    <name evidence="7" type="ORF">GCM10007315_27250</name>
</gene>
<dbReference type="InterPro" id="IPR001343">
    <property type="entry name" value="Hemolysn_Ca-bd"/>
</dbReference>
<keyword evidence="5" id="KW-0677">Repeat</keyword>
<dbReference type="Pfam" id="PF04151">
    <property type="entry name" value="PPC"/>
    <property type="match status" value="1"/>
</dbReference>
<dbReference type="Gene3D" id="3.40.390.10">
    <property type="entry name" value="Collagenase (Catalytic Domain)"/>
    <property type="match status" value="1"/>
</dbReference>
<name>A0A918TSM8_9RHOB</name>
<keyword evidence="4" id="KW-0964">Secreted</keyword>
<comment type="subcellular location">
    <subcellularLocation>
        <location evidence="2">Secreted</location>
    </subcellularLocation>
</comment>
<reference evidence="7" key="2">
    <citation type="submission" date="2020-09" db="EMBL/GenBank/DDBJ databases">
        <authorList>
            <person name="Sun Q."/>
            <person name="Kim S."/>
        </authorList>
    </citation>
    <scope>NUCLEOTIDE SEQUENCE</scope>
    <source>
        <strain evidence="7">KCTC 23310</strain>
    </source>
</reference>
<dbReference type="InterPro" id="IPR034033">
    <property type="entry name" value="Serralysin-like"/>
</dbReference>
<dbReference type="CDD" id="cd04277">
    <property type="entry name" value="ZnMc_serralysin_like"/>
    <property type="match status" value="1"/>
</dbReference>
<dbReference type="GO" id="GO:0005615">
    <property type="term" value="C:extracellular space"/>
    <property type="evidence" value="ECO:0007669"/>
    <property type="project" value="InterPro"/>
</dbReference>
<dbReference type="GO" id="GO:0005509">
    <property type="term" value="F:calcium ion binding"/>
    <property type="evidence" value="ECO:0007669"/>
    <property type="project" value="InterPro"/>
</dbReference>